<evidence type="ECO:0000313" key="1">
    <source>
        <dbReference type="EMBL" id="KRM17139.1"/>
    </source>
</evidence>
<accession>A0A0R1WQ01</accession>
<organism evidence="1 2">
    <name type="scientific">Companilactobacillus nantensis DSM 16982</name>
    <dbReference type="NCBI Taxonomy" id="1423774"/>
    <lineage>
        <taxon>Bacteria</taxon>
        <taxon>Bacillati</taxon>
        <taxon>Bacillota</taxon>
        <taxon>Bacilli</taxon>
        <taxon>Lactobacillales</taxon>
        <taxon>Lactobacillaceae</taxon>
        <taxon>Companilactobacillus</taxon>
    </lineage>
</organism>
<dbReference type="Proteomes" id="UP000051302">
    <property type="component" value="Unassembled WGS sequence"/>
</dbReference>
<comment type="caution">
    <text evidence="1">The sequence shown here is derived from an EMBL/GenBank/DDBJ whole genome shotgun (WGS) entry which is preliminary data.</text>
</comment>
<sequence length="316" mass="37098">MIEDQIKILESRGMIIPDHAKCGQYLLTNNYYNIINGYSTYFQMDNSTNEDEYIEGTYFDEVCHLYAFDNEVKQTMFKAILNVEHHLKSIFAYRFAEANPDKRYSYLDINCYSDSETLNVGYIISRLSRIINQQKKYSDSSINHYVRHYNDVPIWVIIDYLDFGELSTMIKCVPESLQNKIAKDLVSFIKDNLPEFNDSFTASIMISFINNIRETRNICAHNNRLLDFKCRADSMYFPSLHEKYGISSDSFRKRTFSTFISMQCFLSHTEFAVLNNTLRKRFKHLSNQLNSIEINDVSCLLGFPDNWQKQVTIPQP</sequence>
<proteinExistence type="predicted"/>
<dbReference type="AlphaFoldDB" id="A0A0R1WQ01"/>
<dbReference type="PATRIC" id="fig|1423774.3.peg.396"/>
<dbReference type="InterPro" id="IPR017034">
    <property type="entry name" value="Abi_system_AbiD/AbiF"/>
</dbReference>
<dbReference type="InterPro" id="IPR011664">
    <property type="entry name" value="Abi_system_AbiD/AbiF-like"/>
</dbReference>
<protein>
    <submittedName>
        <fullName evidence="1">Abortive infection bacteriophage resistance protein</fullName>
    </submittedName>
</protein>
<reference evidence="1 2" key="1">
    <citation type="journal article" date="2015" name="Genome Announc.">
        <title>Expanding the biotechnology potential of lactobacilli through comparative genomics of 213 strains and associated genera.</title>
        <authorList>
            <person name="Sun Z."/>
            <person name="Harris H.M."/>
            <person name="McCann A."/>
            <person name="Guo C."/>
            <person name="Argimon S."/>
            <person name="Zhang W."/>
            <person name="Yang X."/>
            <person name="Jeffery I.B."/>
            <person name="Cooney J.C."/>
            <person name="Kagawa T.F."/>
            <person name="Liu W."/>
            <person name="Song Y."/>
            <person name="Salvetti E."/>
            <person name="Wrobel A."/>
            <person name="Rasinkangas P."/>
            <person name="Parkhill J."/>
            <person name="Rea M.C."/>
            <person name="O'Sullivan O."/>
            <person name="Ritari J."/>
            <person name="Douillard F.P."/>
            <person name="Paul Ross R."/>
            <person name="Yang R."/>
            <person name="Briner A.E."/>
            <person name="Felis G.E."/>
            <person name="de Vos W.M."/>
            <person name="Barrangou R."/>
            <person name="Klaenhammer T.R."/>
            <person name="Caufield P.W."/>
            <person name="Cui Y."/>
            <person name="Zhang H."/>
            <person name="O'Toole P.W."/>
        </authorList>
    </citation>
    <scope>NUCLEOTIDE SEQUENCE [LARGE SCALE GENOMIC DNA]</scope>
    <source>
        <strain evidence="1 2">DSM 16982</strain>
    </source>
</reference>
<dbReference type="PIRSF" id="PIRSF034934">
    <property type="entry name" value="AbiF_AbiD"/>
    <property type="match status" value="1"/>
</dbReference>
<dbReference type="Pfam" id="PF07751">
    <property type="entry name" value="Abi_2"/>
    <property type="match status" value="1"/>
</dbReference>
<evidence type="ECO:0000313" key="2">
    <source>
        <dbReference type="Proteomes" id="UP000051302"/>
    </source>
</evidence>
<gene>
    <name evidence="1" type="ORF">FD31_GL000384</name>
</gene>
<dbReference type="EMBL" id="AZFV01000012">
    <property type="protein sequence ID" value="KRM17139.1"/>
    <property type="molecule type" value="Genomic_DNA"/>
</dbReference>
<name>A0A0R1WQ01_9LACO</name>
<keyword evidence="2" id="KW-1185">Reference proteome</keyword>